<organism evidence="6 7">
    <name type="scientific">Colletotrichum incanum</name>
    <name type="common">Soybean anthracnose fungus</name>
    <dbReference type="NCBI Taxonomy" id="1573173"/>
    <lineage>
        <taxon>Eukaryota</taxon>
        <taxon>Fungi</taxon>
        <taxon>Dikarya</taxon>
        <taxon>Ascomycota</taxon>
        <taxon>Pezizomycotina</taxon>
        <taxon>Sordariomycetes</taxon>
        <taxon>Hypocreomycetidae</taxon>
        <taxon>Glomerellales</taxon>
        <taxon>Glomerellaceae</taxon>
        <taxon>Colletotrichum</taxon>
        <taxon>Colletotrichum spaethianum species complex</taxon>
    </lineage>
</organism>
<evidence type="ECO:0000256" key="1">
    <source>
        <dbReference type="ARBA" id="ARBA00022801"/>
    </source>
</evidence>
<dbReference type="GO" id="GO:0016020">
    <property type="term" value="C:membrane"/>
    <property type="evidence" value="ECO:0007669"/>
    <property type="project" value="TreeGrafter"/>
</dbReference>
<keyword evidence="7" id="KW-1185">Reference proteome</keyword>
<dbReference type="GO" id="GO:0016301">
    <property type="term" value="F:kinase activity"/>
    <property type="evidence" value="ECO:0007669"/>
    <property type="project" value="UniProtKB-KW"/>
</dbReference>
<evidence type="ECO:0000313" key="6">
    <source>
        <dbReference type="EMBL" id="KZL86140.1"/>
    </source>
</evidence>
<comment type="caution">
    <text evidence="6">The sequence shown here is derived from an EMBL/GenBank/DDBJ whole genome shotgun (WGS) entry which is preliminary data.</text>
</comment>
<dbReference type="InterPro" id="IPR016035">
    <property type="entry name" value="Acyl_Trfase/lysoPLipase"/>
</dbReference>
<dbReference type="PROSITE" id="PS51635">
    <property type="entry name" value="PNPLA"/>
    <property type="match status" value="1"/>
</dbReference>
<keyword evidence="6" id="KW-0418">Kinase</keyword>
<dbReference type="SUPFAM" id="SSF52151">
    <property type="entry name" value="FabD/lysophospholipase-like"/>
    <property type="match status" value="1"/>
</dbReference>
<evidence type="ECO:0000256" key="4">
    <source>
        <dbReference type="PROSITE-ProRule" id="PRU01161"/>
    </source>
</evidence>
<dbReference type="STRING" id="1573173.A0A162NNL7"/>
<evidence type="ECO:0000313" key="7">
    <source>
        <dbReference type="Proteomes" id="UP000076584"/>
    </source>
</evidence>
<gene>
    <name evidence="6" type="ORF">CI238_09114</name>
</gene>
<dbReference type="GO" id="GO:0016042">
    <property type="term" value="P:lipid catabolic process"/>
    <property type="evidence" value="ECO:0007669"/>
    <property type="project" value="UniProtKB-KW"/>
</dbReference>
<dbReference type="PANTHER" id="PTHR24185">
    <property type="entry name" value="CALCIUM-INDEPENDENT PHOSPHOLIPASE A2-GAMMA"/>
    <property type="match status" value="1"/>
</dbReference>
<protein>
    <submittedName>
        <fullName evidence="6">Protein kinase subdomain-containing protein</fullName>
    </submittedName>
</protein>
<comment type="caution">
    <text evidence="4">Lacks conserved residue(s) required for the propagation of feature annotation.</text>
</comment>
<dbReference type="PANTHER" id="PTHR24185:SF1">
    <property type="entry name" value="CALCIUM-INDEPENDENT PHOSPHOLIPASE A2-GAMMA"/>
    <property type="match status" value="1"/>
</dbReference>
<dbReference type="InterPro" id="IPR002641">
    <property type="entry name" value="PNPLA_dom"/>
</dbReference>
<keyword evidence="6" id="KW-0808">Transferase</keyword>
<dbReference type="GO" id="GO:0046486">
    <property type="term" value="P:glycerolipid metabolic process"/>
    <property type="evidence" value="ECO:0007669"/>
    <property type="project" value="UniProtKB-ARBA"/>
</dbReference>
<keyword evidence="3" id="KW-0443">Lipid metabolism</keyword>
<evidence type="ECO:0000256" key="3">
    <source>
        <dbReference type="ARBA" id="ARBA00023098"/>
    </source>
</evidence>
<dbReference type="GO" id="GO:0047499">
    <property type="term" value="F:calcium-independent phospholipase A2 activity"/>
    <property type="evidence" value="ECO:0007669"/>
    <property type="project" value="TreeGrafter"/>
</dbReference>
<dbReference type="Proteomes" id="UP000076584">
    <property type="component" value="Unassembled WGS sequence"/>
</dbReference>
<dbReference type="EMBL" id="LFIW01000520">
    <property type="protein sequence ID" value="KZL86140.1"/>
    <property type="molecule type" value="Genomic_DNA"/>
</dbReference>
<keyword evidence="1" id="KW-0378">Hydrolase</keyword>
<dbReference type="AlphaFoldDB" id="A0A162NNL7"/>
<feature type="short sequence motif" description="DGA/G" evidence="4">
    <location>
        <begin position="110"/>
        <end position="112"/>
    </location>
</feature>
<dbReference type="GO" id="GO:0019369">
    <property type="term" value="P:arachidonate metabolic process"/>
    <property type="evidence" value="ECO:0007669"/>
    <property type="project" value="TreeGrafter"/>
</dbReference>
<evidence type="ECO:0000259" key="5">
    <source>
        <dbReference type="PROSITE" id="PS51635"/>
    </source>
</evidence>
<reference evidence="6 7" key="1">
    <citation type="submission" date="2015-06" db="EMBL/GenBank/DDBJ databases">
        <title>Survival trade-offs in plant roots during colonization by closely related pathogenic and mutualistic fungi.</title>
        <authorList>
            <person name="Hacquard S."/>
            <person name="Kracher B."/>
            <person name="Hiruma K."/>
            <person name="Weinman A."/>
            <person name="Muench P."/>
            <person name="Garrido Oter R."/>
            <person name="Ver Loren van Themaat E."/>
            <person name="Dallerey J.-F."/>
            <person name="Damm U."/>
            <person name="Henrissat B."/>
            <person name="Lespinet O."/>
            <person name="Thon M."/>
            <person name="Kemen E."/>
            <person name="McHardy A.C."/>
            <person name="Schulze-Lefert P."/>
            <person name="O'Connell R.J."/>
        </authorList>
    </citation>
    <scope>NUCLEOTIDE SEQUENCE [LARGE SCALE GENOMIC DNA]</scope>
    <source>
        <strain evidence="6 7">MAFF 238704</strain>
    </source>
</reference>
<keyword evidence="2" id="KW-0442">Lipid degradation</keyword>
<accession>A0A162NNL7</accession>
<feature type="domain" description="PNPLA" evidence="5">
    <location>
        <begin position="1"/>
        <end position="123"/>
    </location>
</feature>
<sequence>MLLKIWNFSIKNDQYDPKTLKDAIKQVVKEQLGDENAPLFEAESPSCKVFVLATRQDAANNRAPIFLRSYRQPRAMSEIANIPIWQAARATSAAPAFFPPIRVGKVNLIDGGMQANNPLGWLWTEVLGTFGLARQTNCFLSIGTGMPSNQALSKFGLIGSPLTSNSTEKALASIATNTEISNILFQAVIDAYAPLPGVRKYWRLNVATKQDGKDDFQSPEAHDDTKALEYLMVLTDKDIKDLALFIQGCADALSVKK</sequence>
<evidence type="ECO:0000256" key="2">
    <source>
        <dbReference type="ARBA" id="ARBA00022963"/>
    </source>
</evidence>
<dbReference type="Pfam" id="PF01734">
    <property type="entry name" value="Patatin"/>
    <property type="match status" value="1"/>
</dbReference>
<dbReference type="Gene3D" id="3.40.1090.10">
    <property type="entry name" value="Cytosolic phospholipase A2 catalytic domain"/>
    <property type="match status" value="1"/>
</dbReference>
<name>A0A162NNL7_COLIC</name>
<proteinExistence type="predicted"/>